<reference evidence="6" key="4">
    <citation type="submission" date="2019-03" db="EMBL/GenBank/DDBJ databases">
        <authorList>
            <person name="Huang Y."/>
        </authorList>
    </citation>
    <scope>NUCLEOTIDE SEQUENCE</scope>
    <source>
        <strain evidence="6">JCM 16608</strain>
    </source>
</reference>
<dbReference type="PANTHER" id="PTHR43309:SF3">
    <property type="entry name" value="5-OXOPROLINASE SUBUNIT C"/>
    <property type="match status" value="1"/>
</dbReference>
<dbReference type="Proteomes" id="UP000297025">
    <property type="component" value="Chromosome"/>
</dbReference>
<reference evidence="6 7" key="1">
    <citation type="journal article" date="2008" name="Int. J. Syst. Evol. Microbiol.">
        <title>Nocardioides daphniae sp. nov., isolated from Daphnia cucullata (Crustacea: Cladocera).</title>
        <authorList>
            <person name="Toth E.M."/>
            <person name="Keki Z."/>
            <person name="Homonnay Z.G."/>
            <person name="Borsodi A.K."/>
            <person name="Marialigeti K."/>
            <person name="Schumann P."/>
        </authorList>
    </citation>
    <scope>NUCLEOTIDE SEQUENCE [LARGE SCALE GENOMIC DNA]</scope>
    <source>
        <strain evidence="6 7">JCM 16608</strain>
    </source>
</reference>
<keyword evidence="2 5" id="KW-0378">Hydrolase</keyword>
<reference evidence="5" key="2">
    <citation type="journal article" date="2014" name="Int. J. Syst. Evol. Microbiol.">
        <title>Complete genome of a new Firmicutes species belonging to the dominant human colonic microbiota ('Ruminococcus bicirculans') reveals two chromosomes and a selective capacity to utilize plant glucans.</title>
        <authorList>
            <consortium name="NISC Comparative Sequencing Program"/>
            <person name="Wegmann U."/>
            <person name="Louis P."/>
            <person name="Goesmann A."/>
            <person name="Henrissat B."/>
            <person name="Duncan S.H."/>
            <person name="Flint H.J."/>
        </authorList>
    </citation>
    <scope>NUCLEOTIDE SEQUENCE</scope>
    <source>
        <strain evidence="5">CCM 7403</strain>
    </source>
</reference>
<dbReference type="EMBL" id="BMCK01000003">
    <property type="protein sequence ID" value="GGD21851.1"/>
    <property type="molecule type" value="Genomic_DNA"/>
</dbReference>
<keyword evidence="3" id="KW-0067">ATP-binding</keyword>
<dbReference type="Pfam" id="PF02626">
    <property type="entry name" value="CT_A_B"/>
    <property type="match status" value="1"/>
</dbReference>
<name>A0A4P7UDF9_9ACTN</name>
<reference evidence="8" key="3">
    <citation type="journal article" date="2019" name="Int. J. Syst. Evol. Microbiol.">
        <title>The Global Catalogue of Microorganisms (GCM) 10K type strain sequencing project: providing services to taxonomists for standard genome sequencing and annotation.</title>
        <authorList>
            <consortium name="The Broad Institute Genomics Platform"/>
            <consortium name="The Broad Institute Genome Sequencing Center for Infectious Disease"/>
            <person name="Wu L."/>
            <person name="Ma J."/>
        </authorList>
    </citation>
    <scope>NUCLEOTIDE SEQUENCE [LARGE SCALE GENOMIC DNA]</scope>
    <source>
        <strain evidence="8">CCM 7403</strain>
    </source>
</reference>
<sequence length="291" mass="30299">MRSPELVVLHAGPLATVQDLGRPGLAKIGVGASGAADRGAFTLANRLVGNPEDAAGIEVTVGGFSASPTEDLVMAVTGAPVPVWVDERREGCNAVLRVRAGQTIRLGVASSGVRSYLGVRGGIAVPAVLGSRSTDMMAHLGPAVLEDGVRLPVGAAPTTCPTVDQAVTRGATGGRLRVIMGPRDDWFTAESRRALVTEPWTATAVGDRIGIRLDGPVLQRAVSRELSSEGLVRGALQVPPRGHPTLMLSDHPVTGGYPVIAVVVDADIDRAANMRPGDTLFFEETRKQDLT</sequence>
<evidence type="ECO:0000256" key="3">
    <source>
        <dbReference type="ARBA" id="ARBA00022840"/>
    </source>
</evidence>
<dbReference type="KEGG" id="ndp:E2C04_14675"/>
<feature type="domain" description="Carboxyltransferase" evidence="4">
    <location>
        <begin position="27"/>
        <end position="291"/>
    </location>
</feature>
<dbReference type="EMBL" id="CP038462">
    <property type="protein sequence ID" value="QCC78116.1"/>
    <property type="molecule type" value="Genomic_DNA"/>
</dbReference>
<evidence type="ECO:0000313" key="7">
    <source>
        <dbReference type="Proteomes" id="UP000297025"/>
    </source>
</evidence>
<evidence type="ECO:0000313" key="8">
    <source>
        <dbReference type="Proteomes" id="UP000630594"/>
    </source>
</evidence>
<dbReference type="InterPro" id="IPR029000">
    <property type="entry name" value="Cyclophilin-like_dom_sf"/>
</dbReference>
<evidence type="ECO:0000256" key="1">
    <source>
        <dbReference type="ARBA" id="ARBA00022741"/>
    </source>
</evidence>
<evidence type="ECO:0000256" key="2">
    <source>
        <dbReference type="ARBA" id="ARBA00022801"/>
    </source>
</evidence>
<protein>
    <submittedName>
        <fullName evidence="5">Allophanate hydrolase</fullName>
    </submittedName>
    <submittedName>
        <fullName evidence="6">Biotin-dependent carboxyltransferase family protein</fullName>
    </submittedName>
</protein>
<dbReference type="PANTHER" id="PTHR43309">
    <property type="entry name" value="5-OXOPROLINASE SUBUNIT C"/>
    <property type="match status" value="1"/>
</dbReference>
<evidence type="ECO:0000259" key="4">
    <source>
        <dbReference type="SMART" id="SM00797"/>
    </source>
</evidence>
<evidence type="ECO:0000313" key="6">
    <source>
        <dbReference type="EMBL" id="QCC78116.1"/>
    </source>
</evidence>
<dbReference type="AlphaFoldDB" id="A0A4P7UDF9"/>
<dbReference type="NCBIfam" id="TIGR00724">
    <property type="entry name" value="urea_amlyse_rel"/>
    <property type="match status" value="1"/>
</dbReference>
<dbReference type="Proteomes" id="UP000630594">
    <property type="component" value="Unassembled WGS sequence"/>
</dbReference>
<dbReference type="InterPro" id="IPR052708">
    <property type="entry name" value="PxpC"/>
</dbReference>
<keyword evidence="6" id="KW-0808">Transferase</keyword>
<dbReference type="InterPro" id="IPR003778">
    <property type="entry name" value="CT_A_B"/>
</dbReference>
<evidence type="ECO:0000313" key="5">
    <source>
        <dbReference type="EMBL" id="GGD21851.1"/>
    </source>
</evidence>
<organism evidence="6 7">
    <name type="scientific">Nocardioides daphniae</name>
    <dbReference type="NCBI Taxonomy" id="402297"/>
    <lineage>
        <taxon>Bacteria</taxon>
        <taxon>Bacillati</taxon>
        <taxon>Actinomycetota</taxon>
        <taxon>Actinomycetes</taxon>
        <taxon>Propionibacteriales</taxon>
        <taxon>Nocardioidaceae</taxon>
        <taxon>Nocardioides</taxon>
    </lineage>
</organism>
<dbReference type="SMART" id="SM00797">
    <property type="entry name" value="AHS2"/>
    <property type="match status" value="1"/>
</dbReference>
<dbReference type="GO" id="GO:0016787">
    <property type="term" value="F:hydrolase activity"/>
    <property type="evidence" value="ECO:0007669"/>
    <property type="project" value="UniProtKB-KW"/>
</dbReference>
<keyword evidence="8" id="KW-1185">Reference proteome</keyword>
<dbReference type="GO" id="GO:0016740">
    <property type="term" value="F:transferase activity"/>
    <property type="evidence" value="ECO:0007669"/>
    <property type="project" value="UniProtKB-KW"/>
</dbReference>
<dbReference type="Gene3D" id="2.40.100.10">
    <property type="entry name" value="Cyclophilin-like"/>
    <property type="match status" value="1"/>
</dbReference>
<reference evidence="5" key="5">
    <citation type="submission" date="2024-05" db="EMBL/GenBank/DDBJ databases">
        <authorList>
            <person name="Sun Q."/>
            <person name="Sedlacek I."/>
        </authorList>
    </citation>
    <scope>NUCLEOTIDE SEQUENCE</scope>
    <source>
        <strain evidence="5">CCM 7403</strain>
    </source>
</reference>
<proteinExistence type="predicted"/>
<accession>A0A4P7UDF9</accession>
<dbReference type="OrthoDB" id="9768696at2"/>
<keyword evidence="1" id="KW-0547">Nucleotide-binding</keyword>
<dbReference type="SUPFAM" id="SSF50891">
    <property type="entry name" value="Cyclophilin-like"/>
    <property type="match status" value="1"/>
</dbReference>
<dbReference type="GO" id="GO:0005524">
    <property type="term" value="F:ATP binding"/>
    <property type="evidence" value="ECO:0007669"/>
    <property type="project" value="UniProtKB-KW"/>
</dbReference>
<gene>
    <name evidence="6" type="ORF">E2C04_14675</name>
    <name evidence="5" type="ORF">GCM10007231_21260</name>
</gene>